<keyword evidence="3" id="KW-1185">Reference proteome</keyword>
<accession>A0ABX7X9I1</accession>
<organism evidence="2 3">
    <name type="scientific">Candidatus Thiothrix anitrata</name>
    <dbReference type="NCBI Taxonomy" id="2823902"/>
    <lineage>
        <taxon>Bacteria</taxon>
        <taxon>Pseudomonadati</taxon>
        <taxon>Pseudomonadota</taxon>
        <taxon>Gammaproteobacteria</taxon>
        <taxon>Thiotrichales</taxon>
        <taxon>Thiotrichaceae</taxon>
        <taxon>Thiothrix</taxon>
    </lineage>
</organism>
<dbReference type="Proteomes" id="UP000672027">
    <property type="component" value="Chromosome"/>
</dbReference>
<protein>
    <submittedName>
        <fullName evidence="2">Uncharacterized protein</fullName>
    </submittedName>
</protein>
<dbReference type="EMBL" id="CP072800">
    <property type="protein sequence ID" value="QTR51889.1"/>
    <property type="molecule type" value="Genomic_DNA"/>
</dbReference>
<proteinExistence type="predicted"/>
<dbReference type="RefSeq" id="WP_210230834.1">
    <property type="nucleotide sequence ID" value="NZ_CP072800.1"/>
</dbReference>
<sequence>MIDITVDAFYFHGMEKALRSSVVIAISFGTHAAMQLVLLYQLLVSVAGQ</sequence>
<name>A0ABX7X9I1_9GAMM</name>
<evidence type="ECO:0000313" key="2">
    <source>
        <dbReference type="EMBL" id="QTR51889.1"/>
    </source>
</evidence>
<feature type="transmembrane region" description="Helical" evidence="1">
    <location>
        <begin position="21"/>
        <end position="43"/>
    </location>
</feature>
<evidence type="ECO:0000313" key="3">
    <source>
        <dbReference type="Proteomes" id="UP000672027"/>
    </source>
</evidence>
<reference evidence="2 3" key="1">
    <citation type="submission" date="2021-04" db="EMBL/GenBank/DDBJ databases">
        <title>Genomics, taxonomy and metabolism of representatives of sulfur bacteria of the genus Thiothrix: Thiothrix fructosivorans QT, Thiothrix unzii A1T and three new species, Thiothrix subterranea sp. nov., Thiothrix litoralis sp. nov. and 'Candidatus Thiothrix anitrata' sp. nov.</title>
        <authorList>
            <person name="Ravin N.V."/>
            <person name="Smolyakov D."/>
            <person name="Rudenko T.S."/>
            <person name="Mardanov A.V."/>
            <person name="Beletsky A.V."/>
            <person name="Markov N.D."/>
            <person name="Fomenkov A.I."/>
            <person name="Roberts R.J."/>
            <person name="Karnachuk O.V."/>
            <person name="Novikov A."/>
            <person name="Grabovich M.Y."/>
        </authorList>
    </citation>
    <scope>NUCLEOTIDE SEQUENCE [LARGE SCALE GENOMIC DNA]</scope>
    <source>
        <strain evidence="2 3">A52</strain>
    </source>
</reference>
<keyword evidence="1" id="KW-0472">Membrane</keyword>
<gene>
    <name evidence="2" type="ORF">J8380_06445</name>
</gene>
<keyword evidence="1" id="KW-1133">Transmembrane helix</keyword>
<keyword evidence="1" id="KW-0812">Transmembrane</keyword>
<evidence type="ECO:0000256" key="1">
    <source>
        <dbReference type="SAM" id="Phobius"/>
    </source>
</evidence>